<gene>
    <name evidence="3" type="ORF">ED208_03300</name>
</gene>
<keyword evidence="4" id="KW-1185">Reference proteome</keyword>
<dbReference type="SUPFAM" id="SSF51735">
    <property type="entry name" value="NAD(P)-binding Rossmann-fold domains"/>
    <property type="match status" value="1"/>
</dbReference>
<name>A0A3N0VLE4_9GAMM</name>
<dbReference type="Gene3D" id="3.40.50.720">
    <property type="entry name" value="NAD(P)-binding Rossmann-like Domain"/>
    <property type="match status" value="1"/>
</dbReference>
<evidence type="ECO:0000256" key="1">
    <source>
        <dbReference type="ARBA" id="ARBA00006484"/>
    </source>
</evidence>
<dbReference type="RefSeq" id="WP_123210415.1">
    <property type="nucleotide sequence ID" value="NZ_RJVO01000001.1"/>
</dbReference>
<dbReference type="AlphaFoldDB" id="A0A3N0VLE4"/>
<evidence type="ECO:0000256" key="2">
    <source>
        <dbReference type="ARBA" id="ARBA00023002"/>
    </source>
</evidence>
<reference evidence="3 4" key="1">
    <citation type="submission" date="2018-10" db="EMBL/GenBank/DDBJ databases">
        <authorList>
            <person name="Chen W.-M."/>
        </authorList>
    </citation>
    <scope>NUCLEOTIDE SEQUENCE [LARGE SCALE GENOMIC DNA]</scope>
    <source>
        <strain evidence="3 4">THS-13</strain>
    </source>
</reference>
<dbReference type="PANTHER" id="PTHR24321:SF15">
    <property type="entry name" value="OXIDOREDUCTASE UCPA"/>
    <property type="match status" value="1"/>
</dbReference>
<dbReference type="NCBIfam" id="NF005559">
    <property type="entry name" value="PRK07231.1"/>
    <property type="match status" value="1"/>
</dbReference>
<accession>A0A3N0VLE4</accession>
<dbReference type="InterPro" id="IPR036291">
    <property type="entry name" value="NAD(P)-bd_dom_sf"/>
</dbReference>
<keyword evidence="2 3" id="KW-0560">Oxidoreductase</keyword>
<comment type="similarity">
    <text evidence="1">Belongs to the short-chain dehydrogenases/reductases (SDR) family.</text>
</comment>
<dbReference type="InterPro" id="IPR002347">
    <property type="entry name" value="SDR_fam"/>
</dbReference>
<dbReference type="EMBL" id="RJVO01000001">
    <property type="protein sequence ID" value="ROH93560.1"/>
    <property type="molecule type" value="Genomic_DNA"/>
</dbReference>
<dbReference type="InParanoid" id="A0A3N0VLE4"/>
<dbReference type="FunFam" id="3.40.50.720:FF:000084">
    <property type="entry name" value="Short-chain dehydrogenase reductase"/>
    <property type="match status" value="1"/>
</dbReference>
<sequence length="259" mass="27587">MGRVQNKVAIVTGAASGVGKADAELLAREGAHVVLTDLNESEGVKAAEAIKAKGGSALFLKHDIADEESWKSVIAKTEETFGGLDILVNNAAILIYGNIENTDLATWQKIQKINSDGYFLGCHYGYKAMLKRGGGAIVNMSSMAGIGGVGSFCAYSASKGAVAAMTRSIAAHARMNLHKIRCNSIHPDGIMTPMVTGLHATMPKGTQSAVRVMDQKQMMARFAKPEDIANLVLFLASDESSFINGSEYRIDNGYLLWAD</sequence>
<dbReference type="PRINTS" id="PR00080">
    <property type="entry name" value="SDRFAMILY"/>
</dbReference>
<dbReference type="EC" id="1.1.1.47" evidence="3"/>
<dbReference type="Pfam" id="PF13561">
    <property type="entry name" value="adh_short_C2"/>
    <property type="match status" value="1"/>
</dbReference>
<protein>
    <submittedName>
        <fullName evidence="3">Glucose 1-dehydrogenase</fullName>
        <ecNumber evidence="3">1.1.1.47</ecNumber>
    </submittedName>
</protein>
<comment type="caution">
    <text evidence="3">The sequence shown here is derived from an EMBL/GenBank/DDBJ whole genome shotgun (WGS) entry which is preliminary data.</text>
</comment>
<proteinExistence type="inferred from homology"/>
<dbReference type="GO" id="GO:0047936">
    <property type="term" value="F:glucose 1-dehydrogenase [NAD(P)+] activity"/>
    <property type="evidence" value="ECO:0007669"/>
    <property type="project" value="UniProtKB-EC"/>
</dbReference>
<dbReference type="PANTHER" id="PTHR24321">
    <property type="entry name" value="DEHYDROGENASES, SHORT CHAIN"/>
    <property type="match status" value="1"/>
</dbReference>
<dbReference type="Proteomes" id="UP000282106">
    <property type="component" value="Unassembled WGS sequence"/>
</dbReference>
<dbReference type="PROSITE" id="PS00061">
    <property type="entry name" value="ADH_SHORT"/>
    <property type="match status" value="1"/>
</dbReference>
<evidence type="ECO:0000313" key="4">
    <source>
        <dbReference type="Proteomes" id="UP000282106"/>
    </source>
</evidence>
<evidence type="ECO:0000313" key="3">
    <source>
        <dbReference type="EMBL" id="ROH93560.1"/>
    </source>
</evidence>
<dbReference type="FunCoup" id="A0A3N0VLE4">
    <property type="interactions" value="75"/>
</dbReference>
<dbReference type="PRINTS" id="PR00081">
    <property type="entry name" value="GDHRDH"/>
</dbReference>
<dbReference type="InterPro" id="IPR020904">
    <property type="entry name" value="Sc_DH/Rdtase_CS"/>
</dbReference>
<organism evidence="3 4">
    <name type="scientific">Stagnimonas aquatica</name>
    <dbReference type="NCBI Taxonomy" id="2689987"/>
    <lineage>
        <taxon>Bacteria</taxon>
        <taxon>Pseudomonadati</taxon>
        <taxon>Pseudomonadota</taxon>
        <taxon>Gammaproteobacteria</taxon>
        <taxon>Nevskiales</taxon>
        <taxon>Nevskiaceae</taxon>
        <taxon>Stagnimonas</taxon>
    </lineage>
</organism>